<feature type="region of interest" description="Disordered" evidence="1">
    <location>
        <begin position="49"/>
        <end position="94"/>
    </location>
</feature>
<gene>
    <name evidence="2" type="ORF">EV380_2958</name>
</gene>
<protein>
    <submittedName>
        <fullName evidence="2">Uncharacterized protein</fullName>
    </submittedName>
</protein>
<name>A0A4Q8AG61_9MICC</name>
<accession>A0A4Q8AG61</accession>
<evidence type="ECO:0000313" key="3">
    <source>
        <dbReference type="Proteomes" id="UP000292685"/>
    </source>
</evidence>
<evidence type="ECO:0000313" key="2">
    <source>
        <dbReference type="EMBL" id="RZU63342.1"/>
    </source>
</evidence>
<dbReference type="Proteomes" id="UP000292685">
    <property type="component" value="Unassembled WGS sequence"/>
</dbReference>
<feature type="compositionally biased region" description="Low complexity" evidence="1">
    <location>
        <begin position="65"/>
        <end position="87"/>
    </location>
</feature>
<proteinExistence type="predicted"/>
<organism evidence="2 3">
    <name type="scientific">Zhihengliuella halotolerans</name>
    <dbReference type="NCBI Taxonomy" id="370736"/>
    <lineage>
        <taxon>Bacteria</taxon>
        <taxon>Bacillati</taxon>
        <taxon>Actinomycetota</taxon>
        <taxon>Actinomycetes</taxon>
        <taxon>Micrococcales</taxon>
        <taxon>Micrococcaceae</taxon>
        <taxon>Zhihengliuella</taxon>
    </lineage>
</organism>
<dbReference type="RefSeq" id="WP_130451733.1">
    <property type="nucleotide sequence ID" value="NZ_SHLA01000001.1"/>
</dbReference>
<keyword evidence="3" id="KW-1185">Reference proteome</keyword>
<dbReference type="EMBL" id="SHLA01000001">
    <property type="protein sequence ID" value="RZU63342.1"/>
    <property type="molecule type" value="Genomic_DNA"/>
</dbReference>
<dbReference type="OrthoDB" id="5189092at2"/>
<sequence length="220" mass="23292">MPTPRRRSSPAVYRRRRLVVLLAMLVVVGLIVWGSIAAVGALRAATTADPDVTANPPEGGGGDDGSPSEGDGAGASKSPESTEEPTSCQPRDVVVKASTEQRRYGPEENPVLVMTVENSGGFDCEVNVGTGEQEFLVTSGKDTATSTADRIFSTADCLADPADLHITLKPGQQETARFTWERERSAPGCQAVSAKPRPGTYLFQAKLGNRESSVAVFELQ</sequence>
<evidence type="ECO:0000256" key="1">
    <source>
        <dbReference type="SAM" id="MobiDB-lite"/>
    </source>
</evidence>
<reference evidence="2 3" key="1">
    <citation type="submission" date="2019-02" db="EMBL/GenBank/DDBJ databases">
        <title>Sequencing the genomes of 1000 actinobacteria strains.</title>
        <authorList>
            <person name="Klenk H.-P."/>
        </authorList>
    </citation>
    <scope>NUCLEOTIDE SEQUENCE [LARGE SCALE GENOMIC DNA]</scope>
    <source>
        <strain evidence="2 3">DSM 17364</strain>
    </source>
</reference>
<comment type="caution">
    <text evidence="2">The sequence shown here is derived from an EMBL/GenBank/DDBJ whole genome shotgun (WGS) entry which is preliminary data.</text>
</comment>
<dbReference type="AlphaFoldDB" id="A0A4Q8AG61"/>